<feature type="transmembrane region" description="Helical" evidence="1">
    <location>
        <begin position="46"/>
        <end position="65"/>
    </location>
</feature>
<keyword evidence="1" id="KW-0812">Transmembrane</keyword>
<organism evidence="2 3">
    <name type="scientific">Arthrobotrys conoides</name>
    <dbReference type="NCBI Taxonomy" id="74498"/>
    <lineage>
        <taxon>Eukaryota</taxon>
        <taxon>Fungi</taxon>
        <taxon>Dikarya</taxon>
        <taxon>Ascomycota</taxon>
        <taxon>Pezizomycotina</taxon>
        <taxon>Orbiliomycetes</taxon>
        <taxon>Orbiliales</taxon>
        <taxon>Orbiliaceae</taxon>
        <taxon>Arthrobotrys</taxon>
    </lineage>
</organism>
<evidence type="ECO:0000256" key="1">
    <source>
        <dbReference type="SAM" id="Phobius"/>
    </source>
</evidence>
<reference evidence="2 3" key="1">
    <citation type="submission" date="2019-10" db="EMBL/GenBank/DDBJ databases">
        <authorList>
            <person name="Palmer J.M."/>
        </authorList>
    </citation>
    <scope>NUCLEOTIDE SEQUENCE [LARGE SCALE GENOMIC DNA]</scope>
    <source>
        <strain evidence="2 3">TWF506</strain>
    </source>
</reference>
<comment type="caution">
    <text evidence="2">The sequence shown here is derived from an EMBL/GenBank/DDBJ whole genome shotgun (WGS) entry which is preliminary data.</text>
</comment>
<name>A0AAN8NMM9_9PEZI</name>
<proteinExistence type="predicted"/>
<keyword evidence="3" id="KW-1185">Reference proteome</keyword>
<accession>A0AAN8NMM9</accession>
<dbReference type="AlphaFoldDB" id="A0AAN8NMM9"/>
<sequence>MSVEFQNPYYAYGSYHHNPCTTGNCTSTVSVLVVHIATPIEVRNKYIVFLIYLAYHLFLSAYHFHYCAWAKPRKRWTVENISRAAAKTSKKTYKRVKEWSKRKVQKDLYIHPHQFERDETGPPEVNLKWREAVNINQMNRFRTGLRRRKVVRQNKFDWFE</sequence>
<gene>
    <name evidence="2" type="ORF">TWF506_008045</name>
</gene>
<evidence type="ECO:0000313" key="2">
    <source>
        <dbReference type="EMBL" id="KAK6513608.1"/>
    </source>
</evidence>
<evidence type="ECO:0000313" key="3">
    <source>
        <dbReference type="Proteomes" id="UP001307849"/>
    </source>
</evidence>
<dbReference type="Proteomes" id="UP001307849">
    <property type="component" value="Unassembled WGS sequence"/>
</dbReference>
<dbReference type="EMBL" id="JAVHJM010000005">
    <property type="protein sequence ID" value="KAK6513608.1"/>
    <property type="molecule type" value="Genomic_DNA"/>
</dbReference>
<keyword evidence="1" id="KW-0472">Membrane</keyword>
<keyword evidence="1" id="KW-1133">Transmembrane helix</keyword>
<protein>
    <submittedName>
        <fullName evidence="2">Uncharacterized protein</fullName>
    </submittedName>
</protein>